<feature type="compositionally biased region" description="Pro residues" evidence="4">
    <location>
        <begin position="185"/>
        <end position="203"/>
    </location>
</feature>
<evidence type="ECO:0000256" key="1">
    <source>
        <dbReference type="ARBA" id="ARBA00005234"/>
    </source>
</evidence>
<dbReference type="SUPFAM" id="SSF54001">
    <property type="entry name" value="Cysteine proteinases"/>
    <property type="match status" value="1"/>
</dbReference>
<evidence type="ECO:0000313" key="6">
    <source>
        <dbReference type="EMBL" id="KAG2642937.1"/>
    </source>
</evidence>
<dbReference type="PANTHER" id="PTHR33018:SF34">
    <property type="entry name" value="OS02G0472350 PROTEIN"/>
    <property type="match status" value="1"/>
</dbReference>
<name>A0A8T0W8P3_PANVG</name>
<comment type="caution">
    <text evidence="6">The sequence shown here is derived from an EMBL/GenBank/DDBJ whole genome shotgun (WGS) entry which is preliminary data.</text>
</comment>
<dbReference type="Proteomes" id="UP000823388">
    <property type="component" value="Chromosome 2K"/>
</dbReference>
<feature type="region of interest" description="Disordered" evidence="4">
    <location>
        <begin position="173"/>
        <end position="243"/>
    </location>
</feature>
<accession>A0A8T0W8P3</accession>
<evidence type="ECO:0000256" key="4">
    <source>
        <dbReference type="SAM" id="MobiDB-lite"/>
    </source>
</evidence>
<dbReference type="InterPro" id="IPR058352">
    <property type="entry name" value="DUF8039"/>
</dbReference>
<dbReference type="InterPro" id="IPR003653">
    <property type="entry name" value="Peptidase_C48_C"/>
</dbReference>
<comment type="similarity">
    <text evidence="1">Belongs to the peptidase C48 family.</text>
</comment>
<dbReference type="AlphaFoldDB" id="A0A8T0W8P3"/>
<reference evidence="6" key="1">
    <citation type="submission" date="2020-05" db="EMBL/GenBank/DDBJ databases">
        <title>WGS assembly of Panicum virgatum.</title>
        <authorList>
            <person name="Lovell J.T."/>
            <person name="Jenkins J."/>
            <person name="Shu S."/>
            <person name="Juenger T.E."/>
            <person name="Schmutz J."/>
        </authorList>
    </citation>
    <scope>NUCLEOTIDE SEQUENCE</scope>
    <source>
        <strain evidence="6">AP13</strain>
    </source>
</reference>
<keyword evidence="3" id="KW-0378">Hydrolase</keyword>
<dbReference type="GO" id="GO:0008234">
    <property type="term" value="F:cysteine-type peptidase activity"/>
    <property type="evidence" value="ECO:0007669"/>
    <property type="project" value="InterPro"/>
</dbReference>
<evidence type="ECO:0000256" key="3">
    <source>
        <dbReference type="ARBA" id="ARBA00022801"/>
    </source>
</evidence>
<dbReference type="PANTHER" id="PTHR33018">
    <property type="entry name" value="OS10G0338966 PROTEIN-RELATED"/>
    <property type="match status" value="1"/>
</dbReference>
<dbReference type="Pfam" id="PF26133">
    <property type="entry name" value="DUF8039"/>
    <property type="match status" value="1"/>
</dbReference>
<protein>
    <recommendedName>
        <fullName evidence="5">Ubiquitin-like protease family profile domain-containing protein</fullName>
    </recommendedName>
</protein>
<gene>
    <name evidence="6" type="ORF">PVAP13_2KG287835</name>
</gene>
<dbReference type="Pfam" id="PF02902">
    <property type="entry name" value="Peptidase_C48"/>
    <property type="match status" value="1"/>
</dbReference>
<dbReference type="InterPro" id="IPR038765">
    <property type="entry name" value="Papain-like_cys_pep_sf"/>
</dbReference>
<dbReference type="EMBL" id="CM029039">
    <property type="protein sequence ID" value="KAG2642937.1"/>
    <property type="molecule type" value="Genomic_DNA"/>
</dbReference>
<keyword evidence="7" id="KW-1185">Reference proteome</keyword>
<sequence>MQEEMTRKVASLESQMDARVNKAVQLALSQRGTAGLHSDVVISPVSQRRSSCASTAAPDVQAEQQPQIEPTAVDDQRYPVDDVTMPTPCELHVRARNISIHIAYGSALPLNPSTTIHGRPIPPGYTSVTVEQIVGNNEDLELDFVGGDGEKTLGDALHGVVLWRKADIKLTASTTAPVQTDRPSPQSPSPPSPQPPPSPPSPPAQRATSTPTPPDPEKGKKKTASGLPAAGPSKKKQKTVERKLTYEKTAEELEEETAQYIKEQLKPKVPPPRENVPLELGKKLLANLDNPPKPKSLPSDYDRTLTKAHKVRNLKKKCGKTIPQLGTQQKRLEPLRVPGLPLLHPTDVQLQADLQAALFLFETGLTLEEATRQVEAEIPVAPVLSPFQHGKPFVTEEEEKSLGTQMFNLHRWYLRMSKDHGKMFGVKYRDHDFFCGEEDFWVYFENLYHIYHRQALDVSIITIWVLQETQRSQKHGWHHQIGFMSPLLVNQKVLNENYKETCQNMYDSLTRQNYKSYIFIPYNFGYHWILLILSVETGNLIVFDSMRNPKSAIQHIIDPLNRVWKKFVKNNKGRGQWRPELNVNMDYPCARQQQGTDWCGYYVCDYLHIMTPCGKVTDEDTRMSQMGDECYSTDRINAVCEQLTGFILNEILDPRGEFYHDGHIHRGLPSTI</sequence>
<keyword evidence="2" id="KW-0645">Protease</keyword>
<evidence type="ECO:0000259" key="5">
    <source>
        <dbReference type="PROSITE" id="PS50600"/>
    </source>
</evidence>
<evidence type="ECO:0000256" key="2">
    <source>
        <dbReference type="ARBA" id="ARBA00022670"/>
    </source>
</evidence>
<feature type="domain" description="Ubiquitin-like protease family profile" evidence="5">
    <location>
        <begin position="440"/>
        <end position="610"/>
    </location>
</feature>
<dbReference type="Gene3D" id="3.40.395.10">
    <property type="entry name" value="Adenoviral Proteinase, Chain A"/>
    <property type="match status" value="1"/>
</dbReference>
<dbReference type="PROSITE" id="PS50600">
    <property type="entry name" value="ULP_PROTEASE"/>
    <property type="match status" value="1"/>
</dbReference>
<evidence type="ECO:0000313" key="7">
    <source>
        <dbReference type="Proteomes" id="UP000823388"/>
    </source>
</evidence>
<dbReference type="GO" id="GO:0006508">
    <property type="term" value="P:proteolysis"/>
    <property type="evidence" value="ECO:0007669"/>
    <property type="project" value="UniProtKB-KW"/>
</dbReference>
<proteinExistence type="inferred from homology"/>
<organism evidence="6 7">
    <name type="scientific">Panicum virgatum</name>
    <name type="common">Blackwell switchgrass</name>
    <dbReference type="NCBI Taxonomy" id="38727"/>
    <lineage>
        <taxon>Eukaryota</taxon>
        <taxon>Viridiplantae</taxon>
        <taxon>Streptophyta</taxon>
        <taxon>Embryophyta</taxon>
        <taxon>Tracheophyta</taxon>
        <taxon>Spermatophyta</taxon>
        <taxon>Magnoliopsida</taxon>
        <taxon>Liliopsida</taxon>
        <taxon>Poales</taxon>
        <taxon>Poaceae</taxon>
        <taxon>PACMAD clade</taxon>
        <taxon>Panicoideae</taxon>
        <taxon>Panicodae</taxon>
        <taxon>Paniceae</taxon>
        <taxon>Panicinae</taxon>
        <taxon>Panicum</taxon>
        <taxon>Panicum sect. Hiantes</taxon>
    </lineage>
</organism>